<gene>
    <name evidence="2" type="ORF">C7456_1237</name>
</gene>
<evidence type="ECO:0000313" key="3">
    <source>
        <dbReference type="Proteomes" id="UP000245812"/>
    </source>
</evidence>
<dbReference type="GO" id="GO:0004066">
    <property type="term" value="F:asparagine synthase (glutamine-hydrolyzing) activity"/>
    <property type="evidence" value="ECO:0007669"/>
    <property type="project" value="InterPro"/>
</dbReference>
<dbReference type="Proteomes" id="UP000245812">
    <property type="component" value="Unassembled WGS sequence"/>
</dbReference>
<comment type="caution">
    <text evidence="2">The sequence shown here is derived from an EMBL/GenBank/DDBJ whole genome shotgun (WGS) entry which is preliminary data.</text>
</comment>
<name>A0A316HSC5_9GAMM</name>
<evidence type="ECO:0000313" key="2">
    <source>
        <dbReference type="EMBL" id="PWK81224.1"/>
    </source>
</evidence>
<dbReference type="SUPFAM" id="SSF52402">
    <property type="entry name" value="Adenine nucleotide alpha hydrolases-like"/>
    <property type="match status" value="1"/>
</dbReference>
<protein>
    <submittedName>
        <fullName evidence="2">Asparagine synthase</fullName>
    </submittedName>
</protein>
<accession>A0A316HSC5</accession>
<organism evidence="2 3">
    <name type="scientific">Fulvimonas soli</name>
    <dbReference type="NCBI Taxonomy" id="155197"/>
    <lineage>
        <taxon>Bacteria</taxon>
        <taxon>Pseudomonadati</taxon>
        <taxon>Pseudomonadota</taxon>
        <taxon>Gammaproteobacteria</taxon>
        <taxon>Lysobacterales</taxon>
        <taxon>Rhodanobacteraceae</taxon>
        <taxon>Fulvimonas</taxon>
    </lineage>
</organism>
<dbReference type="EMBL" id="QGHC01000023">
    <property type="protein sequence ID" value="PWK81224.1"/>
    <property type="molecule type" value="Genomic_DNA"/>
</dbReference>
<keyword evidence="3" id="KW-1185">Reference proteome</keyword>
<dbReference type="GO" id="GO:0006529">
    <property type="term" value="P:asparagine biosynthetic process"/>
    <property type="evidence" value="ECO:0007669"/>
    <property type="project" value="InterPro"/>
</dbReference>
<feature type="domain" description="Asparagine synthetase" evidence="1">
    <location>
        <begin position="3"/>
        <end position="77"/>
    </location>
</feature>
<reference evidence="2 3" key="1">
    <citation type="submission" date="2018-05" db="EMBL/GenBank/DDBJ databases">
        <title>Genomic Encyclopedia of Type Strains, Phase IV (KMG-IV): sequencing the most valuable type-strain genomes for metagenomic binning, comparative biology and taxonomic classification.</title>
        <authorList>
            <person name="Goeker M."/>
        </authorList>
    </citation>
    <scope>NUCLEOTIDE SEQUENCE [LARGE SCALE GENOMIC DNA]</scope>
    <source>
        <strain evidence="2 3">DSM 14263</strain>
    </source>
</reference>
<sequence>MWIAGGRNRAVARSAFAEMLPRQVLERRSKGSFMGYSGAVYRRNKNAMRNFLLDGQLQAHGLLDTDALRRAFDGDVAPRDRSLTRIFDLCMVENRVRHQRDGPA</sequence>
<dbReference type="Pfam" id="PF00733">
    <property type="entry name" value="Asn_synthase"/>
    <property type="match status" value="1"/>
</dbReference>
<dbReference type="InterPro" id="IPR001962">
    <property type="entry name" value="Asn_synthase"/>
</dbReference>
<evidence type="ECO:0000259" key="1">
    <source>
        <dbReference type="Pfam" id="PF00733"/>
    </source>
</evidence>
<proteinExistence type="predicted"/>
<dbReference type="AlphaFoldDB" id="A0A316HSC5"/>